<keyword evidence="3" id="KW-1185">Reference proteome</keyword>
<comment type="caution">
    <text evidence="2">The sequence shown here is derived from an EMBL/GenBank/DDBJ whole genome shotgun (WGS) entry which is preliminary data.</text>
</comment>
<protein>
    <submittedName>
        <fullName evidence="2">DUF5593 domain-containing protein</fullName>
    </submittedName>
</protein>
<sequence length="376" mass="41796">MIPWLTLETLAPDIVSVASVGDTPRNFASWQRVLQRLLSKSPACYDSLTTRDLADTVRTARQRGAGTDLTVPTNSGRYRLLTRPVFGPRGDVHAVRLWLGPANISVPTPRPAVGVIWNLDTQTVLQPDTITQLCGAGAETYLPTVSIAELFQRISVFDQHAELLDLLYDPDNGGKLQFEAGTLDRRGRTGRWRISVRTRVDDKGRGAWWLIEDVTTSTSTPAARTPVDSVGLREAHRRAGTHLALIQLERTSIAHWLTDPAPWMRWDCLYHPVDVFHPHDRAQLSAVCHQLRLTDSASLSIRTLTYRGDYTPTQMVLYPHPGFPHHHLALAQLACAPSESRTATTVLPPGLDAFAERQQVGYEAQLREILARDCAS</sequence>
<dbReference type="RefSeq" id="WP_201957258.1">
    <property type="nucleotide sequence ID" value="NZ_JAERRJ010000019.1"/>
</dbReference>
<evidence type="ECO:0000313" key="2">
    <source>
        <dbReference type="EMBL" id="MBL1079746.1"/>
    </source>
</evidence>
<proteinExistence type="predicted"/>
<name>A0ABS1MHK2_9NOCA</name>
<gene>
    <name evidence="2" type="ORF">JK358_35630</name>
</gene>
<reference evidence="2 3" key="1">
    <citation type="submission" date="2021-01" db="EMBL/GenBank/DDBJ databases">
        <title>WGS of actinomycetes isolated from Thailand.</title>
        <authorList>
            <person name="Thawai C."/>
        </authorList>
    </citation>
    <scope>NUCLEOTIDE SEQUENCE [LARGE SCALE GENOMIC DNA]</scope>
    <source>
        <strain evidence="2 3">LPG 2</strain>
    </source>
</reference>
<accession>A0ABS1MHK2</accession>
<dbReference type="EMBL" id="JAERRJ010000019">
    <property type="protein sequence ID" value="MBL1079746.1"/>
    <property type="molecule type" value="Genomic_DNA"/>
</dbReference>
<evidence type="ECO:0000313" key="3">
    <source>
        <dbReference type="Proteomes" id="UP000602198"/>
    </source>
</evidence>
<feature type="domain" description="Rv3651-like N-terminal" evidence="1">
    <location>
        <begin position="4"/>
        <end position="107"/>
    </location>
</feature>
<dbReference type="Proteomes" id="UP000602198">
    <property type="component" value="Unassembled WGS sequence"/>
</dbReference>
<dbReference type="Pfam" id="PF18007">
    <property type="entry name" value="Rv3651-like_N"/>
    <property type="match status" value="1"/>
</dbReference>
<evidence type="ECO:0000259" key="1">
    <source>
        <dbReference type="Pfam" id="PF18007"/>
    </source>
</evidence>
<dbReference type="InterPro" id="IPR041458">
    <property type="entry name" value="Rv3651-like_N"/>
</dbReference>
<organism evidence="2 3">
    <name type="scientific">Nocardia acididurans</name>
    <dbReference type="NCBI Taxonomy" id="2802282"/>
    <lineage>
        <taxon>Bacteria</taxon>
        <taxon>Bacillati</taxon>
        <taxon>Actinomycetota</taxon>
        <taxon>Actinomycetes</taxon>
        <taxon>Mycobacteriales</taxon>
        <taxon>Nocardiaceae</taxon>
        <taxon>Nocardia</taxon>
    </lineage>
</organism>